<dbReference type="GO" id="GO:0016020">
    <property type="term" value="C:membrane"/>
    <property type="evidence" value="ECO:0007669"/>
    <property type="project" value="TreeGrafter"/>
</dbReference>
<evidence type="ECO:0000313" key="8">
    <source>
        <dbReference type="EMBL" id="CAG9858357.1"/>
    </source>
</evidence>
<dbReference type="EMBL" id="OU900095">
    <property type="protein sequence ID" value="CAG9858357.1"/>
    <property type="molecule type" value="Genomic_DNA"/>
</dbReference>
<dbReference type="SUPFAM" id="SSF57863">
    <property type="entry name" value="ArfGap/RecO-like zinc finger"/>
    <property type="match status" value="1"/>
</dbReference>
<dbReference type="InterPro" id="IPR038508">
    <property type="entry name" value="ArfGAP_dom_sf"/>
</dbReference>
<dbReference type="Gene3D" id="1.10.220.150">
    <property type="entry name" value="Arf GTPase activating protein"/>
    <property type="match status" value="1"/>
</dbReference>
<feature type="region of interest" description="Disordered" evidence="6">
    <location>
        <begin position="338"/>
        <end position="374"/>
    </location>
</feature>
<evidence type="ECO:0000259" key="7">
    <source>
        <dbReference type="PROSITE" id="PS50115"/>
    </source>
</evidence>
<dbReference type="Pfam" id="PF01412">
    <property type="entry name" value="ArfGap"/>
    <property type="match status" value="1"/>
</dbReference>
<evidence type="ECO:0000313" key="9">
    <source>
        <dbReference type="Proteomes" id="UP001153712"/>
    </source>
</evidence>
<organism evidence="8 9">
    <name type="scientific">Phyllotreta striolata</name>
    <name type="common">Striped flea beetle</name>
    <name type="synonym">Crioceris striolata</name>
    <dbReference type="NCBI Taxonomy" id="444603"/>
    <lineage>
        <taxon>Eukaryota</taxon>
        <taxon>Metazoa</taxon>
        <taxon>Ecdysozoa</taxon>
        <taxon>Arthropoda</taxon>
        <taxon>Hexapoda</taxon>
        <taxon>Insecta</taxon>
        <taxon>Pterygota</taxon>
        <taxon>Neoptera</taxon>
        <taxon>Endopterygota</taxon>
        <taxon>Coleoptera</taxon>
        <taxon>Polyphaga</taxon>
        <taxon>Cucujiformia</taxon>
        <taxon>Chrysomeloidea</taxon>
        <taxon>Chrysomelidae</taxon>
        <taxon>Galerucinae</taxon>
        <taxon>Alticini</taxon>
        <taxon>Phyllotreta</taxon>
    </lineage>
</organism>
<feature type="region of interest" description="Disordered" evidence="6">
    <location>
        <begin position="133"/>
        <end position="161"/>
    </location>
</feature>
<dbReference type="InterPro" id="IPR037278">
    <property type="entry name" value="ARFGAP/RecO"/>
</dbReference>
<dbReference type="GO" id="GO:0008270">
    <property type="term" value="F:zinc ion binding"/>
    <property type="evidence" value="ECO:0007669"/>
    <property type="project" value="UniProtKB-KW"/>
</dbReference>
<keyword evidence="9" id="KW-1185">Reference proteome</keyword>
<keyword evidence="4" id="KW-0862">Zinc</keyword>
<gene>
    <name evidence="8" type="ORF">PHYEVI_LOCUS4746</name>
</gene>
<dbReference type="GO" id="GO:0005737">
    <property type="term" value="C:cytoplasm"/>
    <property type="evidence" value="ECO:0007669"/>
    <property type="project" value="TreeGrafter"/>
</dbReference>
<protein>
    <recommendedName>
        <fullName evidence="7">Arf-GAP domain-containing protein</fullName>
    </recommendedName>
</protein>
<evidence type="ECO:0000256" key="3">
    <source>
        <dbReference type="ARBA" id="ARBA00022771"/>
    </source>
</evidence>
<dbReference type="PANTHER" id="PTHR46134">
    <property type="entry name" value="DRONGO, ISOFORM F"/>
    <property type="match status" value="1"/>
</dbReference>
<dbReference type="AlphaFoldDB" id="A0A9N9TME4"/>
<reference evidence="8" key="1">
    <citation type="submission" date="2022-01" db="EMBL/GenBank/DDBJ databases">
        <authorList>
            <person name="King R."/>
        </authorList>
    </citation>
    <scope>NUCLEOTIDE SEQUENCE</scope>
</reference>
<evidence type="ECO:0000256" key="2">
    <source>
        <dbReference type="ARBA" id="ARBA00022737"/>
    </source>
</evidence>
<keyword evidence="3 5" id="KW-0863">Zinc-finger</keyword>
<dbReference type="CDD" id="cd08838">
    <property type="entry name" value="ArfGap_AGFG"/>
    <property type="match status" value="1"/>
</dbReference>
<name>A0A9N9TME4_PHYSR</name>
<dbReference type="OrthoDB" id="6036at2759"/>
<dbReference type="PRINTS" id="PR00405">
    <property type="entry name" value="REVINTRACTNG"/>
</dbReference>
<evidence type="ECO:0000256" key="4">
    <source>
        <dbReference type="ARBA" id="ARBA00022833"/>
    </source>
</evidence>
<keyword evidence="2" id="KW-0677">Repeat</keyword>
<dbReference type="Proteomes" id="UP001153712">
    <property type="component" value="Chromosome 2"/>
</dbReference>
<feature type="domain" description="Arf-GAP" evidence="7">
    <location>
        <begin position="10"/>
        <end position="136"/>
    </location>
</feature>
<sequence length="481" mass="52584">MASSRRKQDEKNLKTLRELGALPSNKYCFDCNQRGPTYVNVTIGSFVCTKCSGMLRGITPPHRVKSISMATFTNEEIDLLKGRGNDYCKQVWLGLYEGVPTANTIGDETLIRDFMVEKYEKRRYYLDPVNVKPSEETKSSKTNGVHQTQTTTQRPRPEINRNHATVRSNLNNLNNLNNANNATTNANSNGFVADFDRADIFTGGSTTVVNGSAVKGHHQQQQQQQQQYSDFANFDNNTVFNHTNGNNGTTTDNFSLFDLCYSESHGPLLNRVPLFPKCNVNRWSLPIPNAFNDNGWNKSGTGSSSLNGSLNNSNGTAAPVEDRYAALKDLDNEIKSQKNGSFDWTSSSGSNGSLYSSPTPTGSMYSSPSSQGSIFGSPSQGQFFACFPTNQDSNASNVVSNPFNANGLNWSNVSNGLQSAQQPFANPFRDTPKTNGYNNFQPMATTFANNGGLAVNGTNGWTPNPFKVGGPTTMNSNNPFL</sequence>
<feature type="compositionally biased region" description="Low complexity" evidence="6">
    <location>
        <begin position="340"/>
        <end position="374"/>
    </location>
</feature>
<dbReference type="GO" id="GO:0005096">
    <property type="term" value="F:GTPase activator activity"/>
    <property type="evidence" value="ECO:0007669"/>
    <property type="project" value="InterPro"/>
</dbReference>
<dbReference type="PROSITE" id="PS50115">
    <property type="entry name" value="ARFGAP"/>
    <property type="match status" value="1"/>
</dbReference>
<dbReference type="InterPro" id="IPR052248">
    <property type="entry name" value="Arf-GAP_FG-repeat_protein"/>
</dbReference>
<evidence type="ECO:0000256" key="6">
    <source>
        <dbReference type="SAM" id="MobiDB-lite"/>
    </source>
</evidence>
<dbReference type="SMART" id="SM00105">
    <property type="entry name" value="ArfGap"/>
    <property type="match status" value="1"/>
</dbReference>
<dbReference type="FunFam" id="1.10.220.150:FF:000005">
    <property type="entry name" value="Arf-GAP domain and FG repeat-containing protein 1"/>
    <property type="match status" value="1"/>
</dbReference>
<proteinExistence type="predicted"/>
<keyword evidence="1" id="KW-0479">Metal-binding</keyword>
<evidence type="ECO:0000256" key="5">
    <source>
        <dbReference type="PROSITE-ProRule" id="PRU00288"/>
    </source>
</evidence>
<dbReference type="PANTHER" id="PTHR46134:SF3">
    <property type="entry name" value="ARFGAP WITH FG REPEATS 1"/>
    <property type="match status" value="1"/>
</dbReference>
<evidence type="ECO:0000256" key="1">
    <source>
        <dbReference type="ARBA" id="ARBA00022723"/>
    </source>
</evidence>
<dbReference type="InterPro" id="IPR001164">
    <property type="entry name" value="ArfGAP_dom"/>
</dbReference>
<accession>A0A9N9TME4</accession>